<evidence type="ECO:0000313" key="8">
    <source>
        <dbReference type="EMBL" id="AGT77838.1"/>
    </source>
</evidence>
<name>T1UMS5_9ADEN</name>
<dbReference type="InterPro" id="IPR003471">
    <property type="entry name" value="Adeno_E3_CR1"/>
</dbReference>
<keyword evidence="2" id="KW-0244">Early protein</keyword>
<keyword evidence="3" id="KW-0325">Glycoprotein</keyword>
<evidence type="ECO:0000256" key="2">
    <source>
        <dbReference type="ARBA" id="ARBA00022518"/>
    </source>
</evidence>
<sequence>MNALTSVVLLSLLVAFSNGEAETVVVNVKSGTNHTLEGPRKTPVQWYGGANFDMFCNGSKIHHNELNHTCSIQNITLTFINRTHHGTYYGFGSDNQNSKVYHVRVDVEPPRPRATLAPPQDITIKYGSNRTLQGPSVTPVSWYDGEGNRFCDGDKIDHTEINHTCNAQNLTLLFVNETHERTYYGISGDWKQRNEYDVTVTKTQLNIKNLGQRKTDENHKNGMHQKVEQNHETKKEQKPSKRPRQKTLQTTIQVMIPIGTNYTLVGPSPPVSWHTTKNGLTELCNGNPILRHTCDGQNITLINVNATFEADYYGSNNKSESKHYRVKVFKERKDQALLFRPLTTKGSMIITTENQNFELQKGDNQDDDKIPSTTVAIVVGVIAGFVTLIIVFICYICCRKRPRSYNHMVDPLLSFSY</sequence>
<feature type="domain" description="Adenovirus E3 region protein CR1" evidence="7">
    <location>
        <begin position="251"/>
        <end position="329"/>
    </location>
</feature>
<feature type="region of interest" description="Disordered" evidence="4">
    <location>
        <begin position="210"/>
        <end position="246"/>
    </location>
</feature>
<dbReference type="Pfam" id="PF02440">
    <property type="entry name" value="Adeno_E3_CR1"/>
    <property type="match status" value="3"/>
</dbReference>
<accession>T1UMS5</accession>
<keyword evidence="5" id="KW-0472">Membrane</keyword>
<feature type="compositionally biased region" description="Basic and acidic residues" evidence="4">
    <location>
        <begin position="213"/>
        <end position="239"/>
    </location>
</feature>
<evidence type="ECO:0000256" key="5">
    <source>
        <dbReference type="SAM" id="Phobius"/>
    </source>
</evidence>
<feature type="domain" description="Adenovirus E3 region protein CR1" evidence="7">
    <location>
        <begin position="22"/>
        <end position="105"/>
    </location>
</feature>
<organism evidence="8 9">
    <name type="scientific">Human mastadenovirus D</name>
    <dbReference type="NCBI Taxonomy" id="130310"/>
    <lineage>
        <taxon>Viruses</taxon>
        <taxon>Varidnaviria</taxon>
        <taxon>Bamfordvirae</taxon>
        <taxon>Preplasmiviricota</taxon>
        <taxon>Polisuviricotina</taxon>
        <taxon>Pharingeaviricetes</taxon>
        <taxon>Rowavirales</taxon>
        <taxon>Adenoviridae</taxon>
        <taxon>Mastadenovirus</taxon>
        <taxon>Mastadenovirus dominans</taxon>
    </lineage>
</organism>
<comment type="similarity">
    <text evidence="1">Belongs to the adenoviridae E3_20 family.</text>
</comment>
<dbReference type="Proteomes" id="UP000099673">
    <property type="component" value="Segment"/>
</dbReference>
<dbReference type="EMBL" id="KF268330">
    <property type="protein sequence ID" value="AGT77838.1"/>
    <property type="molecule type" value="Genomic_DNA"/>
</dbReference>
<dbReference type="InterPro" id="IPR003470">
    <property type="entry name" value="Adeno_E3_CR2"/>
</dbReference>
<gene>
    <name evidence="8" type="primary">E3</name>
    <name evidence="8" type="ORF">H648_40380gpE3</name>
</gene>
<dbReference type="Pfam" id="PF02439">
    <property type="entry name" value="Adeno_E3_CR2"/>
    <property type="match status" value="1"/>
</dbReference>
<keyword evidence="5" id="KW-0812">Transmembrane</keyword>
<feature type="domain" description="Adenovirus E3 region protein CR2" evidence="6">
    <location>
        <begin position="370"/>
        <end position="408"/>
    </location>
</feature>
<protein>
    <submittedName>
        <fullName evidence="8">E3 CR1-beta</fullName>
    </submittedName>
</protein>
<feature type="transmembrane region" description="Helical" evidence="5">
    <location>
        <begin position="375"/>
        <end position="398"/>
    </location>
</feature>
<evidence type="ECO:0000259" key="7">
    <source>
        <dbReference type="Pfam" id="PF02440"/>
    </source>
</evidence>
<evidence type="ECO:0000313" key="9">
    <source>
        <dbReference type="Proteomes" id="UP000099673"/>
    </source>
</evidence>
<feature type="domain" description="Adenovirus E3 region protein CR1" evidence="7">
    <location>
        <begin position="119"/>
        <end position="202"/>
    </location>
</feature>
<proteinExistence type="inferred from homology"/>
<evidence type="ECO:0000259" key="6">
    <source>
        <dbReference type="Pfam" id="PF02439"/>
    </source>
</evidence>
<reference evidence="8 9" key="1">
    <citation type="submission" date="2013-05" db="EMBL/GenBank/DDBJ databases">
        <authorList>
            <person name="Madupu R."/>
            <person name="Halpin R."/>
            <person name="Fedorova N."/>
            <person name="Tsitrin T."/>
            <person name="Stockwell T."/>
            <person name="Amedeo P."/>
            <person name="Appalla L."/>
            <person name="Bishop B."/>
            <person name="Edworthy P."/>
            <person name="Gupta N."/>
            <person name="Hoover J."/>
            <person name="Katzel D."/>
            <person name="Li K."/>
            <person name="Schobel S."/>
            <person name="Shrivastava S."/>
            <person name="Thovarai V."/>
            <person name="Wang S."/>
            <person name="Dehghan S."/>
            <person name="Singh S."/>
            <person name="Liu E.B."/>
            <person name="Seto J."/>
            <person name="Jones M.S."/>
            <person name="Kajon A."/>
            <person name="Gray G."/>
            <person name="Kowalski R."/>
            <person name="Romanowski E."/>
            <person name="Chodosh J."/>
            <person name="Wentworth D.E."/>
            <person name="Seto D."/>
        </authorList>
    </citation>
    <scope>NUCLEOTIDE SEQUENCE [LARGE SCALE GENOMIC DNA]</scope>
    <source>
        <strain evidence="8">Human/DEU/HEIM_00083/1986/17[P17H17F17]</strain>
    </source>
</reference>
<evidence type="ECO:0000256" key="3">
    <source>
        <dbReference type="ARBA" id="ARBA00023180"/>
    </source>
</evidence>
<keyword evidence="5" id="KW-1133">Transmembrane helix</keyword>
<evidence type="ECO:0000256" key="4">
    <source>
        <dbReference type="SAM" id="MobiDB-lite"/>
    </source>
</evidence>
<evidence type="ECO:0000256" key="1">
    <source>
        <dbReference type="ARBA" id="ARBA00006132"/>
    </source>
</evidence>